<dbReference type="InterPro" id="IPR013549">
    <property type="entry name" value="DUF1731"/>
</dbReference>
<dbReference type="InterPro" id="IPR036291">
    <property type="entry name" value="NAD(P)-bd_dom_sf"/>
</dbReference>
<dbReference type="NCBIfam" id="TIGR01777">
    <property type="entry name" value="yfcH"/>
    <property type="match status" value="1"/>
</dbReference>
<proteinExistence type="inferred from homology"/>
<dbReference type="PANTHER" id="PTHR11092">
    <property type="entry name" value="SUGAR NUCLEOTIDE EPIMERASE RELATED"/>
    <property type="match status" value="1"/>
</dbReference>
<evidence type="ECO:0000313" key="4">
    <source>
        <dbReference type="EMBL" id="QGU07244.1"/>
    </source>
</evidence>
<feature type="domain" description="NAD-dependent epimerase/dehydratase" evidence="2">
    <location>
        <begin position="6"/>
        <end position="213"/>
    </location>
</feature>
<organism evidence="4 5">
    <name type="scientific">Corynebacterium occultum</name>
    <dbReference type="NCBI Taxonomy" id="2675219"/>
    <lineage>
        <taxon>Bacteria</taxon>
        <taxon>Bacillati</taxon>
        <taxon>Actinomycetota</taxon>
        <taxon>Actinomycetes</taxon>
        <taxon>Mycobacteriales</taxon>
        <taxon>Corynebacteriaceae</taxon>
        <taxon>Corynebacterium</taxon>
    </lineage>
</organism>
<dbReference type="Proteomes" id="UP000424462">
    <property type="component" value="Chromosome"/>
</dbReference>
<reference evidence="4 5" key="1">
    <citation type="submission" date="2019-11" db="EMBL/GenBank/DDBJ databases">
        <title>Complete genome sequence of Corynebacterium kalinowskii 1959, a novel Corynebacterium species isolated from soil of a small paddock in Vilsendorf, Germany.</title>
        <authorList>
            <person name="Schaffert L."/>
            <person name="Ruwe M."/>
            <person name="Milse J."/>
            <person name="Hanuschka K."/>
            <person name="Ortseifen V."/>
            <person name="Droste J."/>
            <person name="Brandt D."/>
            <person name="Schlueter L."/>
            <person name="Kutter Y."/>
            <person name="Vinke S."/>
            <person name="Viehoefer P."/>
            <person name="Jacob L."/>
            <person name="Luebke N.-C."/>
            <person name="Schulte-Berndt E."/>
            <person name="Hain C."/>
            <person name="Linder M."/>
            <person name="Schmidt P."/>
            <person name="Wollenschlaeger L."/>
            <person name="Luttermann T."/>
            <person name="Thieme E."/>
            <person name="Hassa J."/>
            <person name="Haak M."/>
            <person name="Wittchen M."/>
            <person name="Mentz A."/>
            <person name="Persicke M."/>
            <person name="Busche T."/>
            <person name="Ruckert C."/>
        </authorList>
    </citation>
    <scope>NUCLEOTIDE SEQUENCE [LARGE SCALE GENOMIC DNA]</scope>
    <source>
        <strain evidence="4 5">2039</strain>
    </source>
</reference>
<comment type="similarity">
    <text evidence="1">Belongs to the NAD(P)-dependent epimerase/dehydratase family. SDR39U1 subfamily.</text>
</comment>
<dbReference type="Gene3D" id="3.40.50.720">
    <property type="entry name" value="NAD(P)-binding Rossmann-like Domain"/>
    <property type="match status" value="1"/>
</dbReference>
<accession>A0A6B8W140</accession>
<evidence type="ECO:0000259" key="3">
    <source>
        <dbReference type="Pfam" id="PF08338"/>
    </source>
</evidence>
<name>A0A6B8W140_9CORY</name>
<dbReference type="PANTHER" id="PTHR11092:SF0">
    <property type="entry name" value="EPIMERASE FAMILY PROTEIN SDR39U1"/>
    <property type="match status" value="1"/>
</dbReference>
<gene>
    <name evidence="4" type="ORF">COCCU_06530</name>
</gene>
<dbReference type="RefSeq" id="WP_156230757.1">
    <property type="nucleotide sequence ID" value="NZ_CP046455.1"/>
</dbReference>
<keyword evidence="5" id="KW-1185">Reference proteome</keyword>
<dbReference type="EMBL" id="CP046455">
    <property type="protein sequence ID" value="QGU07244.1"/>
    <property type="molecule type" value="Genomic_DNA"/>
</dbReference>
<dbReference type="InterPro" id="IPR010099">
    <property type="entry name" value="SDR39U1"/>
</dbReference>
<dbReference type="InterPro" id="IPR001509">
    <property type="entry name" value="Epimerase_deHydtase"/>
</dbReference>
<sequence>MAPTKIIISGSSGLIGSALVRSLRADGIEAIRLVRRQPREADEVFWDPGRRELDPGLLAGADAVVNLNGASIGKLPWTRSYREALRTSRLLPTRTLAEAIRQLGGDAPMFLSGSATGFYGHRPGETLTEESTPGDSFLAQLCVDWEAAALQAGPQARVALLRTASLLHPEAVLKPLILLTRFGVSGPLGGGRQIWPWFSLEDEVRAIRHIIDEGIVGPVNLSGPTPASANEIGKDLARRMRRPFLLPAPKWALRLGIGRSAADALLLSDARVQPEVLRNSGFQFAHDTAQSAIADVLPTSGR</sequence>
<dbReference type="Pfam" id="PF01370">
    <property type="entry name" value="Epimerase"/>
    <property type="match status" value="1"/>
</dbReference>
<dbReference type="KEGG" id="cok:COCCU_06530"/>
<evidence type="ECO:0000259" key="2">
    <source>
        <dbReference type="Pfam" id="PF01370"/>
    </source>
</evidence>
<protein>
    <submittedName>
        <fullName evidence="4">Epimerase family protein</fullName>
    </submittedName>
</protein>
<dbReference type="SUPFAM" id="SSF51735">
    <property type="entry name" value="NAD(P)-binding Rossmann-fold domains"/>
    <property type="match status" value="1"/>
</dbReference>
<evidence type="ECO:0000256" key="1">
    <source>
        <dbReference type="ARBA" id="ARBA00009353"/>
    </source>
</evidence>
<feature type="domain" description="DUF1731" evidence="3">
    <location>
        <begin position="248"/>
        <end position="296"/>
    </location>
</feature>
<dbReference type="Pfam" id="PF08338">
    <property type="entry name" value="DUF1731"/>
    <property type="match status" value="1"/>
</dbReference>
<evidence type="ECO:0000313" key="5">
    <source>
        <dbReference type="Proteomes" id="UP000424462"/>
    </source>
</evidence>
<dbReference type="AlphaFoldDB" id="A0A6B8W140"/>